<dbReference type="InterPro" id="IPR015943">
    <property type="entry name" value="WD40/YVTN_repeat-like_dom_sf"/>
</dbReference>
<accession>A0ABQ7KTV0</accession>
<protein>
    <recommendedName>
        <fullName evidence="2">F-box domain-containing protein</fullName>
    </recommendedName>
</protein>
<dbReference type="InterPro" id="IPR036047">
    <property type="entry name" value="F-box-like_dom_sf"/>
</dbReference>
<reference evidence="3 4" key="1">
    <citation type="submission" date="2021-03" db="EMBL/GenBank/DDBJ databases">
        <authorList>
            <person name="King G.J."/>
            <person name="Bancroft I."/>
            <person name="Baten A."/>
            <person name="Bloomfield J."/>
            <person name="Borpatragohain P."/>
            <person name="He Z."/>
            <person name="Irish N."/>
            <person name="Irwin J."/>
            <person name="Liu K."/>
            <person name="Mauleon R.P."/>
            <person name="Moore J."/>
            <person name="Morris R."/>
            <person name="Ostergaard L."/>
            <person name="Wang B."/>
            <person name="Wells R."/>
        </authorList>
    </citation>
    <scope>NUCLEOTIDE SEQUENCE [LARGE SCALE GENOMIC DNA]</scope>
    <source>
        <strain evidence="3">R-o-18</strain>
        <tissue evidence="3">Leaf</tissue>
    </source>
</reference>
<organism evidence="3 4">
    <name type="scientific">Brassica rapa subsp. trilocularis</name>
    <dbReference type="NCBI Taxonomy" id="1813537"/>
    <lineage>
        <taxon>Eukaryota</taxon>
        <taxon>Viridiplantae</taxon>
        <taxon>Streptophyta</taxon>
        <taxon>Embryophyta</taxon>
        <taxon>Tracheophyta</taxon>
        <taxon>Spermatophyta</taxon>
        <taxon>Magnoliopsida</taxon>
        <taxon>eudicotyledons</taxon>
        <taxon>Gunneridae</taxon>
        <taxon>Pentapetalae</taxon>
        <taxon>rosids</taxon>
        <taxon>malvids</taxon>
        <taxon>Brassicales</taxon>
        <taxon>Brassicaceae</taxon>
        <taxon>Brassiceae</taxon>
        <taxon>Brassica</taxon>
    </lineage>
</organism>
<dbReference type="Proteomes" id="UP000823674">
    <property type="component" value="Chromosome A10"/>
</dbReference>
<dbReference type="PANTHER" id="PTHR19855:SF19">
    <property type="entry name" value="OS04G0619700 PROTEIN"/>
    <property type="match status" value="1"/>
</dbReference>
<evidence type="ECO:0000256" key="1">
    <source>
        <dbReference type="PROSITE-ProRule" id="PRU00221"/>
    </source>
</evidence>
<dbReference type="SUPFAM" id="SSF50978">
    <property type="entry name" value="WD40 repeat-like"/>
    <property type="match status" value="1"/>
</dbReference>
<dbReference type="InterPro" id="IPR036322">
    <property type="entry name" value="WD40_repeat_dom_sf"/>
</dbReference>
<dbReference type="Gene3D" id="1.20.1280.50">
    <property type="match status" value="1"/>
</dbReference>
<dbReference type="Pfam" id="PF12937">
    <property type="entry name" value="F-box-like"/>
    <property type="match status" value="1"/>
</dbReference>
<feature type="repeat" description="WD" evidence="1">
    <location>
        <begin position="192"/>
        <end position="233"/>
    </location>
</feature>
<dbReference type="SMART" id="SM00320">
    <property type="entry name" value="WD40"/>
    <property type="match status" value="3"/>
</dbReference>
<dbReference type="Pfam" id="PF00400">
    <property type="entry name" value="WD40"/>
    <property type="match status" value="3"/>
</dbReference>
<dbReference type="SMART" id="SM00256">
    <property type="entry name" value="FBOX"/>
    <property type="match status" value="1"/>
</dbReference>
<dbReference type="InterPro" id="IPR001810">
    <property type="entry name" value="F-box_dom"/>
</dbReference>
<dbReference type="InterPro" id="IPR001680">
    <property type="entry name" value="WD40_rpt"/>
</dbReference>
<keyword evidence="1" id="KW-0853">WD repeat</keyword>
<sequence length="284" mass="31725">MELECQERAEVAIVGEGLSNQGAELRIGDGSVEVPCVKLCYQQKKSTLVVPRDKDLSTNTHRYTIIDLPQALISEILNCLDPKELGLVSCVSTCLHRLASEHHAWKGFYCERWGLPVVLGGKTSEERSWKELGSWDMSVRIWDRSSFKCIKTLRHSDWVWGLAPHETSIACAAGSDVYIWDISSETPEAIIHDAHEGNTYSLARSHSGDFLFTGGEDGGIKMFEIRKHGNETSVLLISQWMPHTGPVYSLSFEFPWLVSASGDGKLALIDVRKLLKTNRRGLPK</sequence>
<evidence type="ECO:0000313" key="3">
    <source>
        <dbReference type="EMBL" id="KAG5376491.1"/>
    </source>
</evidence>
<gene>
    <name evidence="3" type="primary">A10p025470.1_BraROA</name>
    <name evidence="3" type="ORF">IGI04_041087</name>
</gene>
<comment type="caution">
    <text evidence="3">The sequence shown here is derived from an EMBL/GenBank/DDBJ whole genome shotgun (WGS) entry which is preliminary data.</text>
</comment>
<evidence type="ECO:0000313" key="4">
    <source>
        <dbReference type="Proteomes" id="UP000823674"/>
    </source>
</evidence>
<dbReference type="PROSITE" id="PS50082">
    <property type="entry name" value="WD_REPEATS_2"/>
    <property type="match status" value="1"/>
</dbReference>
<dbReference type="Gene3D" id="2.130.10.10">
    <property type="entry name" value="YVTN repeat-like/Quinoprotein amine dehydrogenase"/>
    <property type="match status" value="1"/>
</dbReference>
<name>A0ABQ7KTV0_BRACM</name>
<feature type="non-terminal residue" evidence="3">
    <location>
        <position position="284"/>
    </location>
</feature>
<feature type="domain" description="F-box" evidence="2">
    <location>
        <begin position="62"/>
        <end position="108"/>
    </location>
</feature>
<dbReference type="PANTHER" id="PTHR19855">
    <property type="entry name" value="WD40 REPEAT PROTEIN 12, 37"/>
    <property type="match status" value="1"/>
</dbReference>
<proteinExistence type="predicted"/>
<keyword evidence="4" id="KW-1185">Reference proteome</keyword>
<dbReference type="SUPFAM" id="SSF81383">
    <property type="entry name" value="F-box domain"/>
    <property type="match status" value="1"/>
</dbReference>
<evidence type="ECO:0000259" key="2">
    <source>
        <dbReference type="PROSITE" id="PS50181"/>
    </source>
</evidence>
<dbReference type="EMBL" id="JADBGQ010000010">
    <property type="protein sequence ID" value="KAG5376491.1"/>
    <property type="molecule type" value="Genomic_DNA"/>
</dbReference>
<dbReference type="PROSITE" id="PS50181">
    <property type="entry name" value="FBOX"/>
    <property type="match status" value="1"/>
</dbReference>